<reference evidence="12 13" key="1">
    <citation type="submission" date="2019-12" db="EMBL/GenBank/DDBJ databases">
        <title>Complete genome sequence of Algicella marina strain 9Alg 56(T) isolated from the red alga Tichocarpus crinitus.</title>
        <authorList>
            <person name="Kim S.-G."/>
            <person name="Nedashkovskaya O.I."/>
        </authorList>
    </citation>
    <scope>NUCLEOTIDE SEQUENCE [LARGE SCALE GENOMIC DNA]</scope>
    <source>
        <strain evidence="12 13">9Alg 56</strain>
    </source>
</reference>
<dbReference type="PROSITE" id="PS01128">
    <property type="entry name" value="SHIKIMATE_KINASE"/>
    <property type="match status" value="1"/>
</dbReference>
<evidence type="ECO:0000256" key="8">
    <source>
        <dbReference type="ARBA" id="ARBA00022840"/>
    </source>
</evidence>
<evidence type="ECO:0000256" key="7">
    <source>
        <dbReference type="ARBA" id="ARBA00022777"/>
    </source>
</evidence>
<evidence type="ECO:0000256" key="2">
    <source>
        <dbReference type="ARBA" id="ARBA00006997"/>
    </source>
</evidence>
<evidence type="ECO:0000256" key="5">
    <source>
        <dbReference type="ARBA" id="ARBA00022679"/>
    </source>
</evidence>
<evidence type="ECO:0000256" key="4">
    <source>
        <dbReference type="ARBA" id="ARBA00022605"/>
    </source>
</evidence>
<evidence type="ECO:0000256" key="6">
    <source>
        <dbReference type="ARBA" id="ARBA00022741"/>
    </source>
</evidence>
<evidence type="ECO:0000256" key="11">
    <source>
        <dbReference type="HAMAP-Rule" id="MF_00109"/>
    </source>
</evidence>
<accession>A0A6P1T3U8</accession>
<feature type="binding site" evidence="11">
    <location>
        <position position="74"/>
    </location>
    <ligand>
        <name>substrate</name>
    </ligand>
</feature>
<keyword evidence="9 11" id="KW-0057">Aromatic amino acid biosynthesis</keyword>
<evidence type="ECO:0000256" key="9">
    <source>
        <dbReference type="ARBA" id="ARBA00023141"/>
    </source>
</evidence>
<comment type="similarity">
    <text evidence="2 11">Belongs to the shikimate kinase family.</text>
</comment>
<dbReference type="InterPro" id="IPR031322">
    <property type="entry name" value="Shikimate/glucono_kinase"/>
</dbReference>
<dbReference type="PANTHER" id="PTHR21087">
    <property type="entry name" value="SHIKIMATE KINASE"/>
    <property type="match status" value="1"/>
</dbReference>
<keyword evidence="8 11" id="KW-0067">ATP-binding</keyword>
<keyword evidence="5 11" id="KW-0808">Transferase</keyword>
<comment type="cofactor">
    <cofactor evidence="11">
        <name>Mg(2+)</name>
        <dbReference type="ChEBI" id="CHEBI:18420"/>
    </cofactor>
    <text evidence="11">Binds 1 Mg(2+) ion per subunit.</text>
</comment>
<dbReference type="Proteomes" id="UP000464495">
    <property type="component" value="Chromosome"/>
</dbReference>
<dbReference type="GO" id="GO:0008652">
    <property type="term" value="P:amino acid biosynthetic process"/>
    <property type="evidence" value="ECO:0007669"/>
    <property type="project" value="UniProtKB-KW"/>
</dbReference>
<dbReference type="GO" id="GO:0009423">
    <property type="term" value="P:chorismate biosynthetic process"/>
    <property type="evidence" value="ECO:0007669"/>
    <property type="project" value="UniProtKB-UniRule"/>
</dbReference>
<dbReference type="CDD" id="cd00464">
    <property type="entry name" value="SK"/>
    <property type="match status" value="1"/>
</dbReference>
<feature type="binding site" evidence="11">
    <location>
        <position position="134"/>
    </location>
    <ligand>
        <name>ATP</name>
        <dbReference type="ChEBI" id="CHEBI:30616"/>
    </ligand>
</feature>
<dbReference type="GO" id="GO:0000287">
    <property type="term" value="F:magnesium ion binding"/>
    <property type="evidence" value="ECO:0007669"/>
    <property type="project" value="UniProtKB-UniRule"/>
</dbReference>
<gene>
    <name evidence="11" type="primary">aroK</name>
    <name evidence="12" type="ORF">GO499_08255</name>
</gene>
<dbReference type="GO" id="GO:0004765">
    <property type="term" value="F:shikimate kinase activity"/>
    <property type="evidence" value="ECO:0007669"/>
    <property type="project" value="UniProtKB-UniRule"/>
</dbReference>
<sequence length="204" mass="22285">MPIAGDPKTTSRLALQLTRPLVLVGLMGAGKTSVGRRLAEFLGVAFCDSDAEIEAASGMEVREIFERFGEPYFRAGERRVIARLLEGKPGVVATGGGAFLSPEIRQNVAEKGVSVWLDADLDTLWARVKDKPSRPLLQRPDAKAELARLKEGRAPVYAQADIRVMSEADGTHDAMVRRILEAVVAHDRARPEETATLRRIARDA</sequence>
<dbReference type="GO" id="GO:0009073">
    <property type="term" value="P:aromatic amino acid family biosynthetic process"/>
    <property type="evidence" value="ECO:0007669"/>
    <property type="project" value="UniProtKB-KW"/>
</dbReference>
<dbReference type="PANTHER" id="PTHR21087:SF16">
    <property type="entry name" value="SHIKIMATE KINASE 1, CHLOROPLASTIC"/>
    <property type="match status" value="1"/>
</dbReference>
<feature type="binding site" evidence="11">
    <location>
        <position position="96"/>
    </location>
    <ligand>
        <name>substrate</name>
    </ligand>
</feature>
<feature type="binding site" evidence="11">
    <location>
        <position position="50"/>
    </location>
    <ligand>
        <name>substrate</name>
    </ligand>
</feature>
<feature type="binding site" evidence="11">
    <location>
        <begin position="28"/>
        <end position="33"/>
    </location>
    <ligand>
        <name>ATP</name>
        <dbReference type="ChEBI" id="CHEBI:30616"/>
    </ligand>
</feature>
<dbReference type="InterPro" id="IPR023000">
    <property type="entry name" value="Shikimate_kinase_CS"/>
</dbReference>
<keyword evidence="4 11" id="KW-0028">Amino-acid biosynthesis</keyword>
<dbReference type="EMBL" id="CP046620">
    <property type="protein sequence ID" value="QHQ35192.1"/>
    <property type="molecule type" value="Genomic_DNA"/>
</dbReference>
<dbReference type="RefSeq" id="WP_161861757.1">
    <property type="nucleotide sequence ID" value="NZ_CP046620.1"/>
</dbReference>
<dbReference type="Gene3D" id="3.40.50.300">
    <property type="entry name" value="P-loop containing nucleotide triphosphate hydrolases"/>
    <property type="match status" value="1"/>
</dbReference>
<evidence type="ECO:0000256" key="3">
    <source>
        <dbReference type="ARBA" id="ARBA00012154"/>
    </source>
</evidence>
<name>A0A6P1T3U8_9RHOB</name>
<comment type="pathway">
    <text evidence="1 11">Metabolic intermediate biosynthesis; chorismate biosynthesis; chorismate from D-erythrose 4-phosphate and phosphoenolpyruvate: step 5/7.</text>
</comment>
<keyword evidence="11" id="KW-0460">Magnesium</keyword>
<evidence type="ECO:0000256" key="1">
    <source>
        <dbReference type="ARBA" id="ARBA00004842"/>
    </source>
</evidence>
<dbReference type="InterPro" id="IPR027417">
    <property type="entry name" value="P-loop_NTPase"/>
</dbReference>
<keyword evidence="11" id="KW-0479">Metal-binding</keyword>
<comment type="caution">
    <text evidence="11">Lacks conserved residue(s) required for the propagation of feature annotation.</text>
</comment>
<protein>
    <recommendedName>
        <fullName evidence="3 11">Shikimate kinase</fullName>
        <shortName evidence="11">SK</shortName>
        <ecNumber evidence="3 11">2.7.1.71</ecNumber>
    </recommendedName>
</protein>
<comment type="function">
    <text evidence="11">Catalyzes the specific phosphorylation of the 3-hydroxyl group of shikimic acid using ATP as a cosubstrate.</text>
</comment>
<keyword evidence="7 11" id="KW-0418">Kinase</keyword>
<dbReference type="InterPro" id="IPR000623">
    <property type="entry name" value="Shikimate_kinase/TSH1"/>
</dbReference>
<organism evidence="12 13">
    <name type="scientific">Algicella marina</name>
    <dbReference type="NCBI Taxonomy" id="2683284"/>
    <lineage>
        <taxon>Bacteria</taxon>
        <taxon>Pseudomonadati</taxon>
        <taxon>Pseudomonadota</taxon>
        <taxon>Alphaproteobacteria</taxon>
        <taxon>Rhodobacterales</taxon>
        <taxon>Paracoccaceae</taxon>
        <taxon>Algicella</taxon>
    </lineage>
</organism>
<evidence type="ECO:0000256" key="10">
    <source>
        <dbReference type="ARBA" id="ARBA00048567"/>
    </source>
</evidence>
<dbReference type="SUPFAM" id="SSF52540">
    <property type="entry name" value="P-loop containing nucleoside triphosphate hydrolases"/>
    <property type="match status" value="1"/>
</dbReference>
<keyword evidence="6 11" id="KW-0547">Nucleotide-binding</keyword>
<dbReference type="AlphaFoldDB" id="A0A6P1T3U8"/>
<dbReference type="Pfam" id="PF01202">
    <property type="entry name" value="SKI"/>
    <property type="match status" value="1"/>
</dbReference>
<keyword evidence="11" id="KW-0963">Cytoplasm</keyword>
<comment type="subcellular location">
    <subcellularLocation>
        <location evidence="11">Cytoplasm</location>
    </subcellularLocation>
</comment>
<dbReference type="EC" id="2.7.1.71" evidence="3 11"/>
<dbReference type="UniPathway" id="UPA00053">
    <property type="reaction ID" value="UER00088"/>
</dbReference>
<keyword evidence="13" id="KW-1185">Reference proteome</keyword>
<proteinExistence type="inferred from homology"/>
<dbReference type="PRINTS" id="PR01100">
    <property type="entry name" value="SHIKIMTKNASE"/>
</dbReference>
<dbReference type="KEGG" id="amaq:GO499_08255"/>
<evidence type="ECO:0000313" key="13">
    <source>
        <dbReference type="Proteomes" id="UP000464495"/>
    </source>
</evidence>
<comment type="catalytic activity">
    <reaction evidence="10 11">
        <text>shikimate + ATP = 3-phosphoshikimate + ADP + H(+)</text>
        <dbReference type="Rhea" id="RHEA:13121"/>
        <dbReference type="ChEBI" id="CHEBI:15378"/>
        <dbReference type="ChEBI" id="CHEBI:30616"/>
        <dbReference type="ChEBI" id="CHEBI:36208"/>
        <dbReference type="ChEBI" id="CHEBI:145989"/>
        <dbReference type="ChEBI" id="CHEBI:456216"/>
        <dbReference type="EC" id="2.7.1.71"/>
    </reaction>
</comment>
<comment type="subunit">
    <text evidence="11">Monomer.</text>
</comment>
<feature type="binding site" evidence="11">
    <location>
        <position position="32"/>
    </location>
    <ligand>
        <name>Mg(2+)</name>
        <dbReference type="ChEBI" id="CHEBI:18420"/>
    </ligand>
</feature>
<feature type="binding site" evidence="11">
    <location>
        <position position="153"/>
    </location>
    <ligand>
        <name>substrate</name>
    </ligand>
</feature>
<dbReference type="NCBIfam" id="NF010552">
    <property type="entry name" value="PRK13946.1"/>
    <property type="match status" value="1"/>
</dbReference>
<dbReference type="GO" id="GO:0005829">
    <property type="term" value="C:cytosol"/>
    <property type="evidence" value="ECO:0007669"/>
    <property type="project" value="TreeGrafter"/>
</dbReference>
<dbReference type="HAMAP" id="MF_00109">
    <property type="entry name" value="Shikimate_kinase"/>
    <property type="match status" value="1"/>
</dbReference>
<evidence type="ECO:0000313" key="12">
    <source>
        <dbReference type="EMBL" id="QHQ35192.1"/>
    </source>
</evidence>
<dbReference type="GO" id="GO:0005524">
    <property type="term" value="F:ATP binding"/>
    <property type="evidence" value="ECO:0007669"/>
    <property type="project" value="UniProtKB-UniRule"/>
</dbReference>